<feature type="domain" description="RanBD1" evidence="2">
    <location>
        <begin position="411"/>
        <end position="520"/>
    </location>
</feature>
<evidence type="ECO:0000313" key="4">
    <source>
        <dbReference type="Proteomes" id="UP001219933"/>
    </source>
</evidence>
<dbReference type="InterPro" id="IPR053074">
    <property type="entry name" value="NPC_Nucleoporin"/>
</dbReference>
<dbReference type="Gene3D" id="2.30.29.30">
    <property type="entry name" value="Pleckstrin-homology domain (PH domain)/Phosphotyrosine-binding domain (PTB)"/>
    <property type="match status" value="1"/>
</dbReference>
<keyword evidence="4" id="KW-1185">Reference proteome</keyword>
<reference evidence="3" key="1">
    <citation type="submission" date="2023-03" db="EMBL/GenBank/DDBJ databases">
        <title>Mating type loci evolution in Malassezia.</title>
        <authorList>
            <person name="Coelho M.A."/>
        </authorList>
    </citation>
    <scope>NUCLEOTIDE SEQUENCE</scope>
    <source>
        <strain evidence="3">CBS 11721</strain>
    </source>
</reference>
<feature type="region of interest" description="Disordered" evidence="1">
    <location>
        <begin position="1"/>
        <end position="113"/>
    </location>
</feature>
<feature type="region of interest" description="Disordered" evidence="1">
    <location>
        <begin position="387"/>
        <end position="418"/>
    </location>
</feature>
<dbReference type="PANTHER" id="PTHR38697:SF1">
    <property type="entry name" value="NUCLEAR PORE COMPLEX PROTEIN SIMILAR TO S. CEREVISIAE NUP2 (EUROFUNG)"/>
    <property type="match status" value="1"/>
</dbReference>
<evidence type="ECO:0000256" key="1">
    <source>
        <dbReference type="SAM" id="MobiDB-lite"/>
    </source>
</evidence>
<organism evidence="3 4">
    <name type="scientific">Malassezia cuniculi</name>
    <dbReference type="NCBI Taxonomy" id="948313"/>
    <lineage>
        <taxon>Eukaryota</taxon>
        <taxon>Fungi</taxon>
        <taxon>Dikarya</taxon>
        <taxon>Basidiomycota</taxon>
        <taxon>Ustilaginomycotina</taxon>
        <taxon>Malasseziomycetes</taxon>
        <taxon>Malasseziales</taxon>
        <taxon>Malasseziaceae</taxon>
        <taxon>Malassezia</taxon>
    </lineage>
</organism>
<dbReference type="PANTHER" id="PTHR38697">
    <property type="entry name" value="NUCLEAR PORE COMPLEX PROTEIN SIMILAR TO S. CEREVISIAE NUP2 (EUROFUNG)"/>
    <property type="match status" value="1"/>
</dbReference>
<accession>A0AAF0F156</accession>
<evidence type="ECO:0000259" key="2">
    <source>
        <dbReference type="PROSITE" id="PS50196"/>
    </source>
</evidence>
<dbReference type="InterPro" id="IPR011993">
    <property type="entry name" value="PH-like_dom_sf"/>
</dbReference>
<dbReference type="EMBL" id="CP119880">
    <property type="protein sequence ID" value="WFD36353.1"/>
    <property type="molecule type" value="Genomic_DNA"/>
</dbReference>
<dbReference type="CDD" id="cd13170">
    <property type="entry name" value="RanBD_NUP50"/>
    <property type="match status" value="1"/>
</dbReference>
<sequence>MAQTSSLEDVESGAGGMRRSTSLIGGLFGWVSGSRSQSTEEESAPSKSPVAVTPEPQRKLYPESLSSLASIPVTPDSGKRRKTEDESASDPVKRQPEEVELPAPKTRRVEPNRTRAATAMLAVLEDAEPISKVPVVPEIVNPYQSVATTTSPSRPVASPKSNRTPPVSLAPASTSAPALTFAPAPASVPVPISAPAAAPITPAPAGLVLKHFVAKTYPESAKTAASAIPLEKLPSFNFDVEHPKPIDINTPTRSASSNPSSTGPVISLPVEKEQKIVNASTLASAPAEPSAQKPIFSFGNSEKPVFSFSAGKPAEKASEKPTFSFGNSASFSFTKPTTKPDPPSNEKPLFSFGQSTGKPSFSFGQATGNTTVSFAQPQEKPIEAEAHITSNTTESSTDTSVEQTTFASGEGEEDEETQHEARVKIWKLAEGKWQDLGVTIFKIKKHKESRKCRVLARNAVNGNVVLNFNLYASLAVSQDKGVLTFLGFENAKPLNLRCKLKTAETAQALKAALEANTPSK</sequence>
<dbReference type="AlphaFoldDB" id="A0AAF0F156"/>
<feature type="compositionally biased region" description="Polar residues" evidence="1">
    <location>
        <begin position="147"/>
        <end position="163"/>
    </location>
</feature>
<dbReference type="InterPro" id="IPR000156">
    <property type="entry name" value="Ran_bind_dom"/>
</dbReference>
<feature type="compositionally biased region" description="Low complexity" evidence="1">
    <location>
        <begin position="389"/>
        <end position="405"/>
    </location>
</feature>
<dbReference type="PROSITE" id="PS50196">
    <property type="entry name" value="RANBD1"/>
    <property type="match status" value="1"/>
</dbReference>
<evidence type="ECO:0000313" key="3">
    <source>
        <dbReference type="EMBL" id="WFD36353.1"/>
    </source>
</evidence>
<dbReference type="Proteomes" id="UP001219933">
    <property type="component" value="Chromosome 4"/>
</dbReference>
<feature type="region of interest" description="Disordered" evidence="1">
    <location>
        <begin position="147"/>
        <end position="171"/>
    </location>
</feature>
<feature type="region of interest" description="Disordered" evidence="1">
    <location>
        <begin position="316"/>
        <end position="368"/>
    </location>
</feature>
<dbReference type="SUPFAM" id="SSF50729">
    <property type="entry name" value="PH domain-like"/>
    <property type="match status" value="1"/>
</dbReference>
<dbReference type="Pfam" id="PF00638">
    <property type="entry name" value="Ran_BP1"/>
    <property type="match status" value="1"/>
</dbReference>
<feature type="compositionally biased region" description="Polar residues" evidence="1">
    <location>
        <begin position="352"/>
        <end position="368"/>
    </location>
</feature>
<proteinExistence type="predicted"/>
<feature type="compositionally biased region" description="Polar residues" evidence="1">
    <location>
        <begin position="324"/>
        <end position="337"/>
    </location>
</feature>
<name>A0AAF0F156_9BASI</name>
<feature type="compositionally biased region" description="Polar residues" evidence="1">
    <location>
        <begin position="249"/>
        <end position="264"/>
    </location>
</feature>
<gene>
    <name evidence="3" type="ORF">MCUN1_003232</name>
</gene>
<dbReference type="SMART" id="SM00160">
    <property type="entry name" value="RanBD"/>
    <property type="match status" value="1"/>
</dbReference>
<protein>
    <recommendedName>
        <fullName evidence="2">RanBD1 domain-containing protein</fullName>
    </recommendedName>
</protein>
<feature type="region of interest" description="Disordered" evidence="1">
    <location>
        <begin position="244"/>
        <end position="268"/>
    </location>
</feature>